<comment type="caution">
    <text evidence="3">The sequence shown here is derived from an EMBL/GenBank/DDBJ whole genome shotgun (WGS) entry which is preliminary data.</text>
</comment>
<dbReference type="PANTHER" id="PTHR43214">
    <property type="entry name" value="TWO-COMPONENT RESPONSE REGULATOR"/>
    <property type="match status" value="1"/>
</dbReference>
<evidence type="ECO:0000259" key="2">
    <source>
        <dbReference type="PROSITE" id="PS50043"/>
    </source>
</evidence>
<evidence type="ECO:0000313" key="4">
    <source>
        <dbReference type="Proteomes" id="UP000247099"/>
    </source>
</evidence>
<dbReference type="PROSITE" id="PS00622">
    <property type="entry name" value="HTH_LUXR_1"/>
    <property type="match status" value="1"/>
</dbReference>
<proteinExistence type="predicted"/>
<keyword evidence="4" id="KW-1185">Reference proteome</keyword>
<dbReference type="InParanoid" id="A0A317ZF13"/>
<sequence length="274" mass="30231">MALPDKKIKEFLEASEVFLKPDLGPQNYAERAYDFINRLIPNEFIAFGTLHLDEGHLEIGANHVLPNFAQAMEALGQHMQDYALYNWDPTVNQGKPFSRSDFYTAREFRQTAVYSLTMQPLGVDNHCAVHVPGVDGEVSFFGIERKGASDFSSDEKMLLQMSQSLLSSGRNLALAHNRSTARNANPAALMRAGLTVREADVLTLVSAGQSNLEISETLTLSVDTIKEYVSRILSKIGVSNRLSAALWALRVTHMDAARPTGDQLPRALVPVRSA</sequence>
<dbReference type="PRINTS" id="PR00038">
    <property type="entry name" value="HTHLUXR"/>
</dbReference>
<dbReference type="EMBL" id="QHJQ01000005">
    <property type="protein sequence ID" value="PXA04085.1"/>
    <property type="molecule type" value="Genomic_DNA"/>
</dbReference>
<dbReference type="SMART" id="SM00421">
    <property type="entry name" value="HTH_LUXR"/>
    <property type="match status" value="1"/>
</dbReference>
<dbReference type="PROSITE" id="PS50043">
    <property type="entry name" value="HTH_LUXR_2"/>
    <property type="match status" value="1"/>
</dbReference>
<accession>A0A317ZF13</accession>
<dbReference type="Pfam" id="PF00196">
    <property type="entry name" value="GerE"/>
    <property type="match status" value="1"/>
</dbReference>
<reference evidence="3 4" key="1">
    <citation type="submission" date="2018-05" db="EMBL/GenBank/DDBJ databases">
        <title>Coraliomargarita sinensis sp. nov., isolated from a marine solar saltern.</title>
        <authorList>
            <person name="Zhou L.Y."/>
        </authorList>
    </citation>
    <scope>NUCLEOTIDE SEQUENCE [LARGE SCALE GENOMIC DNA]</scope>
    <source>
        <strain evidence="3 4">WN38</strain>
    </source>
</reference>
<dbReference type="GO" id="GO:0003677">
    <property type="term" value="F:DNA binding"/>
    <property type="evidence" value="ECO:0007669"/>
    <property type="project" value="UniProtKB-KW"/>
</dbReference>
<evidence type="ECO:0000313" key="3">
    <source>
        <dbReference type="EMBL" id="PXA04085.1"/>
    </source>
</evidence>
<dbReference type="Gene3D" id="1.10.10.10">
    <property type="entry name" value="Winged helix-like DNA-binding domain superfamily/Winged helix DNA-binding domain"/>
    <property type="match status" value="1"/>
</dbReference>
<name>A0A317ZF13_9BACT</name>
<dbReference type="InterPro" id="IPR016032">
    <property type="entry name" value="Sig_transdc_resp-reg_C-effctor"/>
</dbReference>
<dbReference type="AlphaFoldDB" id="A0A317ZF13"/>
<dbReference type="GO" id="GO:0006355">
    <property type="term" value="P:regulation of DNA-templated transcription"/>
    <property type="evidence" value="ECO:0007669"/>
    <property type="project" value="InterPro"/>
</dbReference>
<feature type="domain" description="HTH luxR-type" evidence="2">
    <location>
        <begin position="183"/>
        <end position="252"/>
    </location>
</feature>
<dbReference type="InterPro" id="IPR000792">
    <property type="entry name" value="Tscrpt_reg_LuxR_C"/>
</dbReference>
<protein>
    <submittedName>
        <fullName evidence="3">LuxR family transcriptional regulator</fullName>
    </submittedName>
</protein>
<dbReference type="SUPFAM" id="SSF46894">
    <property type="entry name" value="C-terminal effector domain of the bipartite response regulators"/>
    <property type="match status" value="1"/>
</dbReference>
<dbReference type="Proteomes" id="UP000247099">
    <property type="component" value="Unassembled WGS sequence"/>
</dbReference>
<gene>
    <name evidence="3" type="ORF">DDZ13_08585</name>
</gene>
<dbReference type="InterPro" id="IPR036388">
    <property type="entry name" value="WH-like_DNA-bd_sf"/>
</dbReference>
<evidence type="ECO:0000256" key="1">
    <source>
        <dbReference type="ARBA" id="ARBA00023125"/>
    </source>
</evidence>
<dbReference type="PANTHER" id="PTHR43214:SF43">
    <property type="entry name" value="TWO-COMPONENT RESPONSE REGULATOR"/>
    <property type="match status" value="1"/>
</dbReference>
<dbReference type="InterPro" id="IPR039420">
    <property type="entry name" value="WalR-like"/>
</dbReference>
<keyword evidence="1" id="KW-0238">DNA-binding</keyword>
<organism evidence="3 4">
    <name type="scientific">Coraliomargarita sinensis</name>
    <dbReference type="NCBI Taxonomy" id="2174842"/>
    <lineage>
        <taxon>Bacteria</taxon>
        <taxon>Pseudomonadati</taxon>
        <taxon>Verrucomicrobiota</taxon>
        <taxon>Opitutia</taxon>
        <taxon>Puniceicoccales</taxon>
        <taxon>Coraliomargaritaceae</taxon>
        <taxon>Coraliomargarita</taxon>
    </lineage>
</organism>
<dbReference type="CDD" id="cd06170">
    <property type="entry name" value="LuxR_C_like"/>
    <property type="match status" value="1"/>
</dbReference>